<keyword evidence="2" id="KW-0732">Signal</keyword>
<evidence type="ECO:0000313" key="4">
    <source>
        <dbReference type="Proteomes" id="UP000494206"/>
    </source>
</evidence>
<feature type="signal peptide" evidence="2">
    <location>
        <begin position="1"/>
        <end position="18"/>
    </location>
</feature>
<protein>
    <submittedName>
        <fullName evidence="3">Uncharacterized protein</fullName>
    </submittedName>
</protein>
<name>A0A8S1EYK3_9PELO</name>
<dbReference type="OrthoDB" id="5871577at2759"/>
<reference evidence="3 4" key="1">
    <citation type="submission" date="2020-04" db="EMBL/GenBank/DDBJ databases">
        <authorList>
            <person name="Laetsch R D."/>
            <person name="Stevens L."/>
            <person name="Kumar S."/>
            <person name="Blaxter L. M."/>
        </authorList>
    </citation>
    <scope>NUCLEOTIDE SEQUENCE [LARGE SCALE GENOMIC DNA]</scope>
</reference>
<organism evidence="3 4">
    <name type="scientific">Caenorhabditis bovis</name>
    <dbReference type="NCBI Taxonomy" id="2654633"/>
    <lineage>
        <taxon>Eukaryota</taxon>
        <taxon>Metazoa</taxon>
        <taxon>Ecdysozoa</taxon>
        <taxon>Nematoda</taxon>
        <taxon>Chromadorea</taxon>
        <taxon>Rhabditida</taxon>
        <taxon>Rhabditina</taxon>
        <taxon>Rhabditomorpha</taxon>
        <taxon>Rhabditoidea</taxon>
        <taxon>Rhabditidae</taxon>
        <taxon>Peloderinae</taxon>
        <taxon>Caenorhabditis</taxon>
    </lineage>
</organism>
<feature type="region of interest" description="Disordered" evidence="1">
    <location>
        <begin position="193"/>
        <end position="219"/>
    </location>
</feature>
<feature type="chain" id="PRO_5035720083" evidence="2">
    <location>
        <begin position="19"/>
        <end position="581"/>
    </location>
</feature>
<feature type="compositionally biased region" description="Acidic residues" evidence="1">
    <location>
        <begin position="205"/>
        <end position="217"/>
    </location>
</feature>
<dbReference type="Proteomes" id="UP000494206">
    <property type="component" value="Unassembled WGS sequence"/>
</dbReference>
<proteinExistence type="predicted"/>
<accession>A0A8S1EYK3</accession>
<gene>
    <name evidence="3" type="ORF">CBOVIS_LOCUS10534</name>
</gene>
<evidence type="ECO:0000313" key="3">
    <source>
        <dbReference type="EMBL" id="CAB3408798.1"/>
    </source>
</evidence>
<evidence type="ECO:0000256" key="2">
    <source>
        <dbReference type="SAM" id="SignalP"/>
    </source>
</evidence>
<feature type="region of interest" description="Disordered" evidence="1">
    <location>
        <begin position="249"/>
        <end position="270"/>
    </location>
</feature>
<dbReference type="AlphaFoldDB" id="A0A8S1EYK3"/>
<comment type="caution">
    <text evidence="3">The sequence shown here is derived from an EMBL/GenBank/DDBJ whole genome shotgun (WGS) entry which is preliminary data.</text>
</comment>
<keyword evidence="4" id="KW-1185">Reference proteome</keyword>
<dbReference type="EMBL" id="CADEPM010000007">
    <property type="protein sequence ID" value="CAB3408798.1"/>
    <property type="molecule type" value="Genomic_DNA"/>
</dbReference>
<evidence type="ECO:0000256" key="1">
    <source>
        <dbReference type="SAM" id="MobiDB-lite"/>
    </source>
</evidence>
<sequence length="581" mass="65721">MPRFCALLLLLFAASVFCDEKSRAIPYAPSTEALEMIGAQFIDALIKKGQIEMAKNAFKTQLEVLEKVQPDQFEKYKKLKVEDLAADAVMQQAELAKLQPKTGNAFIDMLNSNGIPIGSSIRGLEDAIRTQRDMEINDPSEQIAKAVLEKFQTQILPGLVANMIAGRNPFKMPQQQMRRSQMQMQRVPAKMMRQSALDANRMDVEASDDDGDEALTDDESRRDLTRRLRASPRLRALLENPEVANLLSNRRMRDSPLHSRRPLATSDDDDETFRAMKARAKLDQKSQIVLGLHGLTDDDYDDDDEKEAEDNALRRAPPVLSSAFLEQLKSNDELKAALNRIKYRVEDVEKYLEPRKVPVNPNPQPGFFVPRKIPTKPRKMVPLLIGADPKEVEEVRRHPSAEWELKHKSRVITNLKNNPSLAALFMDDHLEKTLSGREMLSADQKGQMRVKTIKALPRLYGETTSKASMIDAKVTQMIEERPVPPLFWEPKGRHTRFRWTGANEKEIPGLGTRFILPSLDPTMPAVNSGFSTQGRARDEWDTMFKIPNNWNPGDEIGFTINSNSKRFVGGNGAFDMPALHL</sequence>